<feature type="compositionally biased region" description="Polar residues" evidence="1">
    <location>
        <begin position="283"/>
        <end position="317"/>
    </location>
</feature>
<sequence>MSIFSSLRKSRQRAKEHTAKLAEQKEKEQAQIPYKHVPTHAAADAFASAPPSWREADRARIVEQNRRRSAMAANGHHMNMPGVPRVGSSLSRVSYPGEDMTPAIRLPRAYSYTGVSSHTASARESREMMYSAPQDMTYTHVSRKGKEVPRVYDTQRLSPTSSKSTPSQLDSSDGSTSSHDDLEIKLSKPETRSVDAIATHRLHPSHARRKSDASIHQYASSSTSKHPHSSTHRDSRPPPSMRGFASIPAVAAIQSTNLGGSSTHLPPHGYSGRASSIKSSRSDTLLPSTRQSSATSLSGLSNGTSKQPASTQATAHTPTVEKKEHSIHWISLPEPDMDVRAPSIGTAPAPSHAHTEATAPAWVPQPTKSVMPNTKVRRPQQLDRRPNNVESRTASFQQHVDRRRPISLARADQLANVFPEMAIPETQEKPGKQRRLSKVGTGNFLRKNRWSTSKVPALLV</sequence>
<feature type="compositionally biased region" description="Polar residues" evidence="1">
    <location>
        <begin position="388"/>
        <end position="398"/>
    </location>
</feature>
<feature type="region of interest" description="Disordered" evidence="1">
    <location>
        <begin position="1"/>
        <end position="55"/>
    </location>
</feature>
<comment type="caution">
    <text evidence="2">The sequence shown here is derived from an EMBL/GenBank/DDBJ whole genome shotgun (WGS) entry which is preliminary data.</text>
</comment>
<name>A0A9P7QAC1_9HYPO</name>
<feature type="compositionally biased region" description="Low complexity" evidence="1">
    <location>
        <begin position="41"/>
        <end position="52"/>
    </location>
</feature>
<protein>
    <submittedName>
        <fullName evidence="2">Uncharacterized protein</fullName>
    </submittedName>
</protein>
<keyword evidence="3" id="KW-1185">Reference proteome</keyword>
<proteinExistence type="predicted"/>
<feature type="region of interest" description="Disordered" evidence="1">
    <location>
        <begin position="257"/>
        <end position="326"/>
    </location>
</feature>
<feature type="compositionally biased region" description="Basic and acidic residues" evidence="1">
    <location>
        <begin position="178"/>
        <end position="193"/>
    </location>
</feature>
<feature type="compositionally biased region" description="Basic residues" evidence="1">
    <location>
        <begin position="200"/>
        <end position="209"/>
    </location>
</feature>
<evidence type="ECO:0000256" key="1">
    <source>
        <dbReference type="SAM" id="MobiDB-lite"/>
    </source>
</evidence>
<feature type="compositionally biased region" description="Low complexity" evidence="1">
    <location>
        <begin position="167"/>
        <end position="177"/>
    </location>
</feature>
<accession>A0A9P7QAC1</accession>
<evidence type="ECO:0000313" key="2">
    <source>
        <dbReference type="EMBL" id="KAG6123215.1"/>
    </source>
</evidence>
<evidence type="ECO:0000313" key="3">
    <source>
        <dbReference type="Proteomes" id="UP000732380"/>
    </source>
</evidence>
<feature type="compositionally biased region" description="Basic and acidic residues" evidence="1">
    <location>
        <begin position="13"/>
        <end position="29"/>
    </location>
</feature>
<feature type="region of interest" description="Disordered" evidence="1">
    <location>
        <begin position="364"/>
        <end position="400"/>
    </location>
</feature>
<reference evidence="2 3" key="1">
    <citation type="journal article" date="2020" name="bioRxiv">
        <title>Whole genome comparisons of ergot fungi reveals the divergence and evolution of species within the genus Claviceps are the result of varying mechanisms driving genome evolution and host range expansion.</title>
        <authorList>
            <person name="Wyka S.A."/>
            <person name="Mondo S.J."/>
            <person name="Liu M."/>
            <person name="Dettman J."/>
            <person name="Nalam V."/>
            <person name="Broders K.D."/>
        </authorList>
    </citation>
    <scope>NUCLEOTIDE SEQUENCE [LARGE SCALE GENOMIC DNA]</scope>
    <source>
        <strain evidence="2 3">LM576</strain>
    </source>
</reference>
<gene>
    <name evidence="2" type="ORF">E4U13_000099</name>
</gene>
<feature type="region of interest" description="Disordered" evidence="1">
    <location>
        <begin position="136"/>
        <end position="243"/>
    </location>
</feature>
<feature type="compositionally biased region" description="Polar residues" evidence="1">
    <location>
        <begin position="155"/>
        <end position="166"/>
    </location>
</feature>
<organism evidence="2 3">
    <name type="scientific">Claviceps humidiphila</name>
    <dbReference type="NCBI Taxonomy" id="1294629"/>
    <lineage>
        <taxon>Eukaryota</taxon>
        <taxon>Fungi</taxon>
        <taxon>Dikarya</taxon>
        <taxon>Ascomycota</taxon>
        <taxon>Pezizomycotina</taxon>
        <taxon>Sordariomycetes</taxon>
        <taxon>Hypocreomycetidae</taxon>
        <taxon>Hypocreales</taxon>
        <taxon>Clavicipitaceae</taxon>
        <taxon>Claviceps</taxon>
    </lineage>
</organism>
<dbReference type="Proteomes" id="UP000732380">
    <property type="component" value="Unassembled WGS sequence"/>
</dbReference>
<dbReference type="EMBL" id="SRQM01000010">
    <property type="protein sequence ID" value="KAG6123215.1"/>
    <property type="molecule type" value="Genomic_DNA"/>
</dbReference>
<dbReference type="AlphaFoldDB" id="A0A9P7QAC1"/>